<proteinExistence type="predicted"/>
<evidence type="ECO:0008006" key="4">
    <source>
        <dbReference type="Google" id="ProtNLM"/>
    </source>
</evidence>
<dbReference type="PROSITE" id="PS51257">
    <property type="entry name" value="PROKAR_LIPOPROTEIN"/>
    <property type="match status" value="1"/>
</dbReference>
<dbReference type="EMBL" id="LJTC01000004">
    <property type="protein sequence ID" value="KPM84130.1"/>
    <property type="molecule type" value="Genomic_DNA"/>
</dbReference>
<gene>
    <name evidence="2" type="ORF">AOG27_07455</name>
</gene>
<protein>
    <recommendedName>
        <fullName evidence="4">Lipoprotein</fullName>
    </recommendedName>
</protein>
<dbReference type="OrthoDB" id="6307630at2"/>
<reference evidence="2 3" key="1">
    <citation type="submission" date="2015-09" db="EMBL/GenBank/DDBJ databases">
        <title>Draft Genome Sequence of Pseudoalteromonas lipolytica UCD-48B.</title>
        <authorList>
            <person name="Krusor M."/>
            <person name="Coil D.A."/>
            <person name="Lang J.M."/>
            <person name="Eisen J.A."/>
            <person name="Alexiev A."/>
        </authorList>
    </citation>
    <scope>NUCLEOTIDE SEQUENCE [LARGE SCALE GENOMIC DNA]</scope>
    <source>
        <strain evidence="2 3">UCD-48B</strain>
    </source>
</reference>
<comment type="caution">
    <text evidence="2">The sequence shown here is derived from an EMBL/GenBank/DDBJ whole genome shotgun (WGS) entry which is preliminary data.</text>
</comment>
<dbReference type="STRING" id="570156.AOG27_07455"/>
<name>A0A0P7E239_9GAMM</name>
<feature type="chain" id="PRO_5006138212" description="Lipoprotein" evidence="1">
    <location>
        <begin position="20"/>
        <end position="220"/>
    </location>
</feature>
<organism evidence="2 3">
    <name type="scientific">Pseudoalteromonas lipolytica</name>
    <dbReference type="NCBI Taxonomy" id="570156"/>
    <lineage>
        <taxon>Bacteria</taxon>
        <taxon>Pseudomonadati</taxon>
        <taxon>Pseudomonadota</taxon>
        <taxon>Gammaproteobacteria</taxon>
        <taxon>Alteromonadales</taxon>
        <taxon>Pseudoalteromonadaceae</taxon>
        <taxon>Pseudoalteromonas</taxon>
    </lineage>
</organism>
<dbReference type="Proteomes" id="UP000050378">
    <property type="component" value="Unassembled WGS sequence"/>
</dbReference>
<feature type="signal peptide" evidence="1">
    <location>
        <begin position="1"/>
        <end position="19"/>
    </location>
</feature>
<keyword evidence="1" id="KW-0732">Signal</keyword>
<dbReference type="AlphaFoldDB" id="A0A0P7E239"/>
<evidence type="ECO:0000256" key="1">
    <source>
        <dbReference type="SAM" id="SignalP"/>
    </source>
</evidence>
<evidence type="ECO:0000313" key="2">
    <source>
        <dbReference type="EMBL" id="KPM84130.1"/>
    </source>
</evidence>
<dbReference type="RefSeq" id="WP_054552386.1">
    <property type="nucleotide sequence ID" value="NZ_LJTC01000004.1"/>
</dbReference>
<dbReference type="PATRIC" id="fig|570156.3.peg.2546"/>
<accession>A0A0P7E239</accession>
<evidence type="ECO:0000313" key="3">
    <source>
        <dbReference type="Proteomes" id="UP000050378"/>
    </source>
</evidence>
<sequence length="220" mass="25152">MKRIISAAIFLILAGCQQATVYVYTENLDQSQLQSLEQALNKQSLPYEYTQLPVPREFADATLMLSSDKILTHETEQLAEIMQGLGYEVEIKYTTDANHFYNHGNIGFYLKAKNTTTNFTMPARVLTTGCVEDKYNDLVVTFSDKQAHFTLAGGSKVTLDWEYLYGHLVIYYKNYSQSYSHLTPEVSTPFGMKPSDTYRYTARVNSPSWLNCSFQIVYMD</sequence>